<accession>A0ABP9S798</accession>
<evidence type="ECO:0000313" key="2">
    <source>
        <dbReference type="Proteomes" id="UP001501600"/>
    </source>
</evidence>
<reference evidence="2" key="1">
    <citation type="journal article" date="2019" name="Int. J. Syst. Evol. Microbiol.">
        <title>The Global Catalogue of Microorganisms (GCM) 10K type strain sequencing project: providing services to taxonomists for standard genome sequencing and annotation.</title>
        <authorList>
            <consortium name="The Broad Institute Genomics Platform"/>
            <consortium name="The Broad Institute Genome Sequencing Center for Infectious Disease"/>
            <person name="Wu L."/>
            <person name="Ma J."/>
        </authorList>
    </citation>
    <scope>NUCLEOTIDE SEQUENCE [LARGE SCALE GENOMIC DNA]</scope>
    <source>
        <strain evidence="2">JCM 18720</strain>
    </source>
</reference>
<proteinExistence type="predicted"/>
<evidence type="ECO:0000313" key="1">
    <source>
        <dbReference type="EMBL" id="GAA5191375.1"/>
    </source>
</evidence>
<name>A0ABP9S798_9GAMM</name>
<dbReference type="Proteomes" id="UP001501600">
    <property type="component" value="Unassembled WGS sequence"/>
</dbReference>
<sequence>MTCALSSCVVLHEEYFFPQAIGGKVEKQWCRGQVGVDNQLIFSFEDVEVNMDVWEYQGITRLGISFKLQSKAEVIWPQQPLLVTTNETQKSIEVASFRRLIRQGNDSTSETYLVGTIMKKKNNLDKENFYESFIVSTDNVEVIEVSAFSLTINGKTEQIPQSVFSKRSGLFLHPLNC</sequence>
<protein>
    <submittedName>
        <fullName evidence="1">Uncharacterized protein</fullName>
    </submittedName>
</protein>
<gene>
    <name evidence="1" type="ORF">GCM10025772_17970</name>
</gene>
<organism evidence="1 2">
    <name type="scientific">Ferrimonas gelatinilytica</name>
    <dbReference type="NCBI Taxonomy" id="1255257"/>
    <lineage>
        <taxon>Bacteria</taxon>
        <taxon>Pseudomonadati</taxon>
        <taxon>Pseudomonadota</taxon>
        <taxon>Gammaproteobacteria</taxon>
        <taxon>Alteromonadales</taxon>
        <taxon>Ferrimonadaceae</taxon>
        <taxon>Ferrimonas</taxon>
    </lineage>
</organism>
<dbReference type="EMBL" id="BAABLF010000011">
    <property type="protein sequence ID" value="GAA5191375.1"/>
    <property type="molecule type" value="Genomic_DNA"/>
</dbReference>
<comment type="caution">
    <text evidence="1">The sequence shown here is derived from an EMBL/GenBank/DDBJ whole genome shotgun (WGS) entry which is preliminary data.</text>
</comment>
<keyword evidence="2" id="KW-1185">Reference proteome</keyword>